<gene>
    <name evidence="1" type="ORF">NW762_012131</name>
</gene>
<keyword evidence="2" id="KW-1185">Reference proteome</keyword>
<organism evidence="1 2">
    <name type="scientific">Fusarium torreyae</name>
    <dbReference type="NCBI Taxonomy" id="1237075"/>
    <lineage>
        <taxon>Eukaryota</taxon>
        <taxon>Fungi</taxon>
        <taxon>Dikarya</taxon>
        <taxon>Ascomycota</taxon>
        <taxon>Pezizomycotina</taxon>
        <taxon>Sordariomycetes</taxon>
        <taxon>Hypocreomycetidae</taxon>
        <taxon>Hypocreales</taxon>
        <taxon>Nectriaceae</taxon>
        <taxon>Fusarium</taxon>
    </lineage>
</organism>
<comment type="caution">
    <text evidence="1">The sequence shown here is derived from an EMBL/GenBank/DDBJ whole genome shotgun (WGS) entry which is preliminary data.</text>
</comment>
<evidence type="ECO:0000313" key="1">
    <source>
        <dbReference type="EMBL" id="KAJ4249789.1"/>
    </source>
</evidence>
<accession>A0A9W8RN32</accession>
<proteinExistence type="predicted"/>
<dbReference type="EMBL" id="JAOQAZ010000032">
    <property type="protein sequence ID" value="KAJ4249789.1"/>
    <property type="molecule type" value="Genomic_DNA"/>
</dbReference>
<dbReference type="AlphaFoldDB" id="A0A9W8RN32"/>
<reference evidence="1" key="1">
    <citation type="submission" date="2022-09" db="EMBL/GenBank/DDBJ databases">
        <title>Fusarium specimens isolated from Avocado Roots.</title>
        <authorList>
            <person name="Stajich J."/>
            <person name="Roper C."/>
            <person name="Heimlech-Rivalta G."/>
        </authorList>
    </citation>
    <scope>NUCLEOTIDE SEQUENCE</scope>
    <source>
        <strain evidence="1">CF00136</strain>
    </source>
</reference>
<name>A0A9W8RN32_9HYPO</name>
<dbReference type="OrthoDB" id="4161332at2759"/>
<sequence>MHVHLLNCKSTNSLVQRLGFNKLELCMTVMRELQKTYTSASMFCGIFGEVQRFLKKSSMDQHRSAMLEAENVNVGQPHSLGSGGSAEPVDIDPALMDDNLFNSLLDEQSGFNLWESMGMMELPFDTFFDPAQHTFGS</sequence>
<evidence type="ECO:0000313" key="2">
    <source>
        <dbReference type="Proteomes" id="UP001152049"/>
    </source>
</evidence>
<dbReference type="Proteomes" id="UP001152049">
    <property type="component" value="Unassembled WGS sequence"/>
</dbReference>
<protein>
    <submittedName>
        <fullName evidence="1">Uncharacterized protein</fullName>
    </submittedName>
</protein>